<organism evidence="1 2">
    <name type="scientific">Parascaris equorum</name>
    <name type="common">Equine roundworm</name>
    <dbReference type="NCBI Taxonomy" id="6256"/>
    <lineage>
        <taxon>Eukaryota</taxon>
        <taxon>Metazoa</taxon>
        <taxon>Ecdysozoa</taxon>
        <taxon>Nematoda</taxon>
        <taxon>Chromadorea</taxon>
        <taxon>Rhabditida</taxon>
        <taxon>Spirurina</taxon>
        <taxon>Ascaridomorpha</taxon>
        <taxon>Ascaridoidea</taxon>
        <taxon>Ascarididae</taxon>
        <taxon>Parascaris</taxon>
    </lineage>
</organism>
<protein>
    <submittedName>
        <fullName evidence="2">Uncharacterized protein</fullName>
    </submittedName>
</protein>
<dbReference type="Proteomes" id="UP000887564">
    <property type="component" value="Unplaced"/>
</dbReference>
<dbReference type="AlphaFoldDB" id="A0A914RUZ6"/>
<name>A0A914RUZ6_PAREQ</name>
<keyword evidence="1" id="KW-1185">Reference proteome</keyword>
<reference evidence="2" key="1">
    <citation type="submission" date="2022-11" db="UniProtKB">
        <authorList>
            <consortium name="WormBaseParasite"/>
        </authorList>
    </citation>
    <scope>IDENTIFICATION</scope>
</reference>
<accession>A0A914RUZ6</accession>
<dbReference type="WBParaSite" id="PEQ_0001015301-mRNA-1">
    <property type="protein sequence ID" value="PEQ_0001015301-mRNA-1"/>
    <property type="gene ID" value="PEQ_0001015301"/>
</dbReference>
<evidence type="ECO:0000313" key="1">
    <source>
        <dbReference type="Proteomes" id="UP000887564"/>
    </source>
</evidence>
<proteinExistence type="predicted"/>
<sequence>METKVRSRLDSEMFTDTLNEGMVSGIEIGRASISEKADEGSLIATSTVIPTDLFEKRNSVDRVSVHCH</sequence>
<evidence type="ECO:0000313" key="2">
    <source>
        <dbReference type="WBParaSite" id="PEQ_0001015301-mRNA-1"/>
    </source>
</evidence>